<keyword evidence="2" id="KW-0805">Transcription regulation</keyword>
<evidence type="ECO:0000256" key="4">
    <source>
        <dbReference type="ARBA" id="ARBA00023163"/>
    </source>
</evidence>
<dbReference type="Pfam" id="PF00126">
    <property type="entry name" value="HTH_1"/>
    <property type="match status" value="1"/>
</dbReference>
<protein>
    <submittedName>
        <fullName evidence="6">LysR family transcriptional regulator</fullName>
    </submittedName>
</protein>
<dbReference type="InterPro" id="IPR000847">
    <property type="entry name" value="LysR_HTH_N"/>
</dbReference>
<proteinExistence type="inferred from homology"/>
<dbReference type="InterPro" id="IPR005119">
    <property type="entry name" value="LysR_subst-bd"/>
</dbReference>
<evidence type="ECO:0000259" key="5">
    <source>
        <dbReference type="PROSITE" id="PS50931"/>
    </source>
</evidence>
<keyword evidence="3" id="KW-0238">DNA-binding</keyword>
<dbReference type="CDD" id="cd05466">
    <property type="entry name" value="PBP2_LTTR_substrate"/>
    <property type="match status" value="1"/>
</dbReference>
<dbReference type="RefSeq" id="WP_103265387.1">
    <property type="nucleotide sequence ID" value="NZ_CABMLE010000010.1"/>
</dbReference>
<reference evidence="7" key="1">
    <citation type="submission" date="2018-01" db="EMBL/GenBank/DDBJ databases">
        <title>Rubneribacter badeniensis gen. nov., sp. nov., and Colonibacter rubneri, gen. nov., sp. nov., WGS of new members of the Eggerthellaceae.</title>
        <authorList>
            <person name="Danylec N."/>
            <person name="Stoll D.A."/>
            <person name="Doetsch A."/>
            <person name="Kulling S.E."/>
            <person name="Huch M."/>
        </authorList>
    </citation>
    <scope>NUCLEOTIDE SEQUENCE [LARGE SCALE GENOMIC DNA]</scope>
    <source>
        <strain evidence="7">ResAG-96</strain>
    </source>
</reference>
<dbReference type="Gene3D" id="1.10.10.10">
    <property type="entry name" value="Winged helix-like DNA-binding domain superfamily/Winged helix DNA-binding domain"/>
    <property type="match status" value="1"/>
</dbReference>
<dbReference type="PROSITE" id="PS50931">
    <property type="entry name" value="HTH_LYSR"/>
    <property type="match status" value="1"/>
</dbReference>
<dbReference type="OrthoDB" id="3183195at2"/>
<dbReference type="Pfam" id="PF03466">
    <property type="entry name" value="LysR_substrate"/>
    <property type="match status" value="1"/>
</dbReference>
<dbReference type="SUPFAM" id="SSF46785">
    <property type="entry name" value="Winged helix' DNA-binding domain"/>
    <property type="match status" value="1"/>
</dbReference>
<dbReference type="GO" id="GO:0003700">
    <property type="term" value="F:DNA-binding transcription factor activity"/>
    <property type="evidence" value="ECO:0007669"/>
    <property type="project" value="InterPro"/>
</dbReference>
<evidence type="ECO:0000256" key="3">
    <source>
        <dbReference type="ARBA" id="ARBA00023125"/>
    </source>
</evidence>
<dbReference type="PANTHER" id="PTHR30346:SF28">
    <property type="entry name" value="HTH-TYPE TRANSCRIPTIONAL REGULATOR CYNR"/>
    <property type="match status" value="1"/>
</dbReference>
<keyword evidence="4" id="KW-0804">Transcription</keyword>
<dbReference type="PANTHER" id="PTHR30346">
    <property type="entry name" value="TRANSCRIPTIONAL DUAL REGULATOR HCAR-RELATED"/>
    <property type="match status" value="1"/>
</dbReference>
<dbReference type="AlphaFoldDB" id="A0A2K2UAJ9"/>
<dbReference type="GO" id="GO:0003677">
    <property type="term" value="F:DNA binding"/>
    <property type="evidence" value="ECO:0007669"/>
    <property type="project" value="UniProtKB-KW"/>
</dbReference>
<keyword evidence="7" id="KW-1185">Reference proteome</keyword>
<dbReference type="Gene3D" id="3.40.190.10">
    <property type="entry name" value="Periplasmic binding protein-like II"/>
    <property type="match status" value="2"/>
</dbReference>
<evidence type="ECO:0000313" key="7">
    <source>
        <dbReference type="Proteomes" id="UP000236197"/>
    </source>
</evidence>
<dbReference type="InterPro" id="IPR036390">
    <property type="entry name" value="WH_DNA-bd_sf"/>
</dbReference>
<dbReference type="SUPFAM" id="SSF53850">
    <property type="entry name" value="Periplasmic binding protein-like II"/>
    <property type="match status" value="1"/>
</dbReference>
<name>A0A2K2UAJ9_9ACTN</name>
<feature type="domain" description="HTH lysR-type" evidence="5">
    <location>
        <begin position="11"/>
        <end position="68"/>
    </location>
</feature>
<evidence type="ECO:0000256" key="2">
    <source>
        <dbReference type="ARBA" id="ARBA00023015"/>
    </source>
</evidence>
<evidence type="ECO:0000256" key="1">
    <source>
        <dbReference type="ARBA" id="ARBA00009437"/>
    </source>
</evidence>
<dbReference type="FunFam" id="1.10.10.10:FF:000001">
    <property type="entry name" value="LysR family transcriptional regulator"/>
    <property type="match status" value="1"/>
</dbReference>
<comment type="caution">
    <text evidence="6">The sequence shown here is derived from an EMBL/GenBank/DDBJ whole genome shotgun (WGS) entry which is preliminary data.</text>
</comment>
<dbReference type="PRINTS" id="PR00039">
    <property type="entry name" value="HTHLYSR"/>
</dbReference>
<evidence type="ECO:0000313" key="6">
    <source>
        <dbReference type="EMBL" id="PNV67314.1"/>
    </source>
</evidence>
<dbReference type="Proteomes" id="UP000236197">
    <property type="component" value="Unassembled WGS sequence"/>
</dbReference>
<dbReference type="InterPro" id="IPR036388">
    <property type="entry name" value="WH-like_DNA-bd_sf"/>
</dbReference>
<accession>A0A2K2UAJ9</accession>
<dbReference type="EMBL" id="PPEK01000010">
    <property type="protein sequence ID" value="PNV67314.1"/>
    <property type="molecule type" value="Genomic_DNA"/>
</dbReference>
<organism evidence="6 7">
    <name type="scientific">Enteroscipio rubneri</name>
    <dbReference type="NCBI Taxonomy" id="2070686"/>
    <lineage>
        <taxon>Bacteria</taxon>
        <taxon>Bacillati</taxon>
        <taxon>Actinomycetota</taxon>
        <taxon>Coriobacteriia</taxon>
        <taxon>Eggerthellales</taxon>
        <taxon>Eggerthellaceae</taxon>
        <taxon>Enteroscipio</taxon>
    </lineage>
</organism>
<sequence>MQSPEAMRPHLEIHALRYFRAFVQEGTVLGAAKALHITQPTLSRQLINLEKQMGCPLYVREGRHVKLTEKGRVLYQYAESVVDLVEKAERELASEDRQVAGNVFLGHGEPLAMRLVTMAMKRTRELFPFIQFHLFTGSTGDLFDKLDTGFLDFIVESEVVGRPGYRQLMIPLADRWGVVMRKDDPLAERASIRPADLECKDILCSRQVLKAGVLRDWAGDSFDKMRQAATFNAGSFMISMMPLYGMAYAFTYENVFEVNGSRDLCFRRLEPATESECGLIWKKSRMLSAPAKVFLEQMEKLCEDPGAALALDLP</sequence>
<dbReference type="GO" id="GO:0032993">
    <property type="term" value="C:protein-DNA complex"/>
    <property type="evidence" value="ECO:0007669"/>
    <property type="project" value="TreeGrafter"/>
</dbReference>
<comment type="similarity">
    <text evidence="1">Belongs to the LysR transcriptional regulatory family.</text>
</comment>
<gene>
    <name evidence="6" type="ORF">C2L71_08720</name>
</gene>